<name>A0ABS8TIS2_DATST</name>
<feature type="non-terminal residue" evidence="1">
    <location>
        <position position="1"/>
    </location>
</feature>
<protein>
    <submittedName>
        <fullName evidence="1">Uncharacterized protein</fullName>
    </submittedName>
</protein>
<dbReference type="Proteomes" id="UP000823775">
    <property type="component" value="Unassembled WGS sequence"/>
</dbReference>
<evidence type="ECO:0000313" key="1">
    <source>
        <dbReference type="EMBL" id="MCD7470469.1"/>
    </source>
</evidence>
<keyword evidence="2" id="KW-1185">Reference proteome</keyword>
<reference evidence="1 2" key="1">
    <citation type="journal article" date="2021" name="BMC Genomics">
        <title>Datura genome reveals duplications of psychoactive alkaloid biosynthetic genes and high mutation rate following tissue culture.</title>
        <authorList>
            <person name="Rajewski A."/>
            <person name="Carter-House D."/>
            <person name="Stajich J."/>
            <person name="Litt A."/>
        </authorList>
    </citation>
    <scope>NUCLEOTIDE SEQUENCE [LARGE SCALE GENOMIC DNA]</scope>
    <source>
        <strain evidence="1">AR-01</strain>
    </source>
</reference>
<feature type="non-terminal residue" evidence="1">
    <location>
        <position position="62"/>
    </location>
</feature>
<gene>
    <name evidence="1" type="ORF">HAX54_010372</name>
</gene>
<organism evidence="1 2">
    <name type="scientific">Datura stramonium</name>
    <name type="common">Jimsonweed</name>
    <name type="synonym">Common thornapple</name>
    <dbReference type="NCBI Taxonomy" id="4076"/>
    <lineage>
        <taxon>Eukaryota</taxon>
        <taxon>Viridiplantae</taxon>
        <taxon>Streptophyta</taxon>
        <taxon>Embryophyta</taxon>
        <taxon>Tracheophyta</taxon>
        <taxon>Spermatophyta</taxon>
        <taxon>Magnoliopsida</taxon>
        <taxon>eudicotyledons</taxon>
        <taxon>Gunneridae</taxon>
        <taxon>Pentapetalae</taxon>
        <taxon>asterids</taxon>
        <taxon>lamiids</taxon>
        <taxon>Solanales</taxon>
        <taxon>Solanaceae</taxon>
        <taxon>Solanoideae</taxon>
        <taxon>Datureae</taxon>
        <taxon>Datura</taxon>
    </lineage>
</organism>
<accession>A0ABS8TIS2</accession>
<evidence type="ECO:0000313" key="2">
    <source>
        <dbReference type="Proteomes" id="UP000823775"/>
    </source>
</evidence>
<proteinExistence type="predicted"/>
<comment type="caution">
    <text evidence="1">The sequence shown here is derived from an EMBL/GenBank/DDBJ whole genome shotgun (WGS) entry which is preliminary data.</text>
</comment>
<sequence length="62" mass="7050">RQPPPFVDVFKDTFIPDAPQLLRQVNNRSEDIQNVTRAIMLDPRIFGTCSHNIPMVPATTTE</sequence>
<dbReference type="EMBL" id="JACEIK010001571">
    <property type="protein sequence ID" value="MCD7470469.1"/>
    <property type="molecule type" value="Genomic_DNA"/>
</dbReference>